<evidence type="ECO:0000256" key="5">
    <source>
        <dbReference type="ARBA" id="ARBA00023002"/>
    </source>
</evidence>
<keyword evidence="5" id="KW-0560">Oxidoreductase</keyword>
<evidence type="ECO:0000313" key="9">
    <source>
        <dbReference type="Proteomes" id="UP001295740"/>
    </source>
</evidence>
<keyword evidence="4" id="KW-0223">Dioxygenase</keyword>
<dbReference type="GO" id="GO:0046872">
    <property type="term" value="F:metal ion binding"/>
    <property type="evidence" value="ECO:0007669"/>
    <property type="project" value="UniProtKB-KW"/>
</dbReference>
<evidence type="ECO:0000256" key="4">
    <source>
        <dbReference type="ARBA" id="ARBA00022964"/>
    </source>
</evidence>
<comment type="cofactor">
    <cofactor evidence="1">
        <name>Fe(2+)</name>
        <dbReference type="ChEBI" id="CHEBI:29033"/>
    </cofactor>
</comment>
<feature type="domain" description="TauD/TfdA-like" evidence="7">
    <location>
        <begin position="80"/>
        <end position="352"/>
    </location>
</feature>
<dbReference type="GO" id="GO:0016706">
    <property type="term" value="F:2-oxoglutarate-dependent dioxygenase activity"/>
    <property type="evidence" value="ECO:0007669"/>
    <property type="project" value="TreeGrafter"/>
</dbReference>
<keyword evidence="9" id="KW-1185">Reference proteome</keyword>
<dbReference type="InterPro" id="IPR042098">
    <property type="entry name" value="TauD-like_sf"/>
</dbReference>
<name>A0AAI8VCN2_9PEZI</name>
<dbReference type="AlphaFoldDB" id="A0AAI8VCN2"/>
<dbReference type="Pfam" id="PF02668">
    <property type="entry name" value="TauD"/>
    <property type="match status" value="1"/>
</dbReference>
<comment type="similarity">
    <text evidence="2">Belongs to the TfdA dioxygenase family.</text>
</comment>
<dbReference type="EMBL" id="CAUWAG010000003">
    <property type="protein sequence ID" value="CAJ2501970.1"/>
    <property type="molecule type" value="Genomic_DNA"/>
</dbReference>
<evidence type="ECO:0000313" key="8">
    <source>
        <dbReference type="EMBL" id="CAJ2501970.1"/>
    </source>
</evidence>
<dbReference type="InterPro" id="IPR051323">
    <property type="entry name" value="AtsK-like"/>
</dbReference>
<keyword evidence="6" id="KW-0408">Iron</keyword>
<dbReference type="PANTHER" id="PTHR30468:SF1">
    <property type="entry name" value="ALPHA-KETOGLUTARATE-DEPENDENT SULFONATE DIOXYGENASE"/>
    <property type="match status" value="1"/>
</dbReference>
<dbReference type="Proteomes" id="UP001295740">
    <property type="component" value="Unassembled WGS sequence"/>
</dbReference>
<evidence type="ECO:0000256" key="1">
    <source>
        <dbReference type="ARBA" id="ARBA00001954"/>
    </source>
</evidence>
<protein>
    <submittedName>
        <fullName evidence="8">Uu.00g048230.m01.CDS01</fullName>
    </submittedName>
</protein>
<dbReference type="PANTHER" id="PTHR30468">
    <property type="entry name" value="ALPHA-KETOGLUTARATE-DEPENDENT SULFONATE DIOXYGENASE"/>
    <property type="match status" value="1"/>
</dbReference>
<evidence type="ECO:0000256" key="2">
    <source>
        <dbReference type="ARBA" id="ARBA00005896"/>
    </source>
</evidence>
<evidence type="ECO:0000256" key="6">
    <source>
        <dbReference type="ARBA" id="ARBA00023004"/>
    </source>
</evidence>
<keyword evidence="3" id="KW-0479">Metal-binding</keyword>
<gene>
    <name evidence="8" type="ORF">KHLLAP_LOCUS2438</name>
</gene>
<organism evidence="8 9">
    <name type="scientific">Anthostomella pinea</name>
    <dbReference type="NCBI Taxonomy" id="933095"/>
    <lineage>
        <taxon>Eukaryota</taxon>
        <taxon>Fungi</taxon>
        <taxon>Dikarya</taxon>
        <taxon>Ascomycota</taxon>
        <taxon>Pezizomycotina</taxon>
        <taxon>Sordariomycetes</taxon>
        <taxon>Xylariomycetidae</taxon>
        <taxon>Xylariales</taxon>
        <taxon>Xylariaceae</taxon>
        <taxon>Anthostomella</taxon>
    </lineage>
</organism>
<dbReference type="SUPFAM" id="SSF51197">
    <property type="entry name" value="Clavaminate synthase-like"/>
    <property type="match status" value="1"/>
</dbReference>
<dbReference type="GO" id="GO:0005737">
    <property type="term" value="C:cytoplasm"/>
    <property type="evidence" value="ECO:0007669"/>
    <property type="project" value="TreeGrafter"/>
</dbReference>
<proteinExistence type="inferred from homology"/>
<dbReference type="InterPro" id="IPR003819">
    <property type="entry name" value="TauD/TfdA-like"/>
</dbReference>
<dbReference type="Gene3D" id="3.60.130.10">
    <property type="entry name" value="Clavaminate synthase-like"/>
    <property type="match status" value="1"/>
</dbReference>
<sequence length="382" mass="42651">MTSTTVEETRTKPTTSAPLSTRLVARESSEDGSALYPDYLPFYDPLEKVDDLGNFEHVDPGHRADPALPNLLANATRVVDLSPHVGTEVEGVQLSQLTPEGLDELALYAAQRGALVFRNQDFSDIGFEAQKKIVRHFGPLHVHGWAPHPAAGSSEHMIIYDHRDDLRVRKSWKGRSPVQWHTDQSPEPQPPGTTFICMLESPPTAGGDTLVSSSVASYKGLSPRFRKRLEGLTAVHSNDDGVTQELRNNGTGAVMRRQQLVQEHPVVIVHPVTGEKALYVNPVYTKRIVGFDDEESDYLLRFLFDHIAKRQDFQCRIRYEAGTVLVWDQRVTNHSQTLDYPAGDRRHAFRLTPLANKPIPAKVEEDDGECAKDHARVQLGLC</sequence>
<evidence type="ECO:0000259" key="7">
    <source>
        <dbReference type="Pfam" id="PF02668"/>
    </source>
</evidence>
<accession>A0AAI8VCN2</accession>
<reference evidence="8" key="1">
    <citation type="submission" date="2023-10" db="EMBL/GenBank/DDBJ databases">
        <authorList>
            <person name="Hackl T."/>
        </authorList>
    </citation>
    <scope>NUCLEOTIDE SEQUENCE</scope>
</reference>
<comment type="caution">
    <text evidence="8">The sequence shown here is derived from an EMBL/GenBank/DDBJ whole genome shotgun (WGS) entry which is preliminary data.</text>
</comment>
<evidence type="ECO:0000256" key="3">
    <source>
        <dbReference type="ARBA" id="ARBA00022723"/>
    </source>
</evidence>